<dbReference type="InterPro" id="IPR011604">
    <property type="entry name" value="PDDEXK-like_dom_sf"/>
</dbReference>
<dbReference type="Pfam" id="PF12705">
    <property type="entry name" value="PDDEXK_1"/>
    <property type="match status" value="1"/>
</dbReference>
<evidence type="ECO:0000313" key="2">
    <source>
        <dbReference type="EMBL" id="QCO55867.1"/>
    </source>
</evidence>
<reference evidence="2 3" key="1">
    <citation type="submission" date="2019-05" db="EMBL/GenBank/DDBJ databases">
        <title>Pseudorhodobacter turbinis sp. nov., isolated from the gut of the Korean turban shell.</title>
        <authorList>
            <person name="Jeong Y.-S."/>
            <person name="Kang W.-R."/>
            <person name="Bae J.-W."/>
        </authorList>
    </citation>
    <scope>NUCLEOTIDE SEQUENCE [LARGE SCALE GENOMIC DNA]</scope>
    <source>
        <strain evidence="2 3">S12M18</strain>
    </source>
</reference>
<dbReference type="Gene3D" id="3.90.320.10">
    <property type="match status" value="1"/>
</dbReference>
<dbReference type="NCBIfam" id="TIGR02786">
    <property type="entry name" value="addB_alphas"/>
    <property type="match status" value="1"/>
</dbReference>
<gene>
    <name evidence="2" type="primary">addB</name>
    <name evidence="2" type="ORF">EOK75_08990</name>
</gene>
<dbReference type="SUPFAM" id="SSF52540">
    <property type="entry name" value="P-loop containing nucleoside triphosphate hydrolases"/>
    <property type="match status" value="1"/>
</dbReference>
<keyword evidence="3" id="KW-1185">Reference proteome</keyword>
<dbReference type="Proteomes" id="UP000298631">
    <property type="component" value="Chromosome"/>
</dbReference>
<protein>
    <submittedName>
        <fullName evidence="2">Double-strand break repair protein AddB</fullName>
    </submittedName>
</protein>
<accession>A0A4P8EGA9</accession>
<dbReference type="OrthoDB" id="9780606at2"/>
<sequence>MFPDASPRIFALPSGADFPALLVAGLKQRMADASPEAMARVTLYVNTTRMRRRIVALFTQQGATFLPRIRLVTDLASAMPTAGLPPAVSPLRQRLVLAQLIEGLLQQQPDLAPRSALYDLADSLATLLDEMQGEGISPDTIASLDVANHSAHWARTREFMAIVVQLLGQMGQPDSQTRQRMLAEAITTAWQDNPPTDPVIVAGSTGSRGTTALFMRAVAKLPQGAIVLPGFDFDLPHQVWEGLSDALTAEDHPQYRFFKLMQMFGITPADITPWEATPAPSPSRNALISLSLRPAPVTDQWLTEGQNLTDLPAACADMTLIEAPTPRSEAMAIALILRKAAEDGVTAALISPDRGLTRQVTAALDRWGILPDDSAGRPLALSAPGRYLRHILGLFEDRMTSETLLILLKHPLTASDKEGEIDRGDHLLFTRNLELKLRRYGPAFPTGADLIAWAQAEKNPKTLPWAEWLARNLDDLQSAGTLSLADHVARHRQLAEALACGPNAQSSELWKEAAGIAALATMEELASEAAHGGAMTAADYRHLFEALLNKGEVREAVQAHPRIMIWGTIEARVQGAELVILGGLNDGIWPQSPPPDPWMNRAMRMEAGLLLPERRIGLSAHDYQQAVAAPRVVISRAVRNADAETVASRWVNRLTNLLNGLPVQGGQEALAEMRARGQAWFSLATAAEQPNPIAPSAPRPAPRPPVSARPAKLAVTGIKTLLRDPYAIYARHILRLFKLNPLRPSPDALLRGSVLHMVLENFTRSRPAQETRDAARTRLLAIAETVLTQEVPWPAARALWLSRLNRAADFFLGVEERLGGTPVLIEEQGAAPLTGLPFTLTAKPDRIDALPDGRVHIFDYKTGAPPSQKQQEFYDKQLLLEAAMASRGAFTALDGPREVAGITYIGLGSSPKQDTSTPDEAMLGKVWEELHLLIAEYMDPERGYVSRRAMHEERFPGDYDHLARYGEWEMTDDPKPEDVT</sequence>
<dbReference type="EMBL" id="CP039964">
    <property type="protein sequence ID" value="QCO55867.1"/>
    <property type="molecule type" value="Genomic_DNA"/>
</dbReference>
<dbReference type="InterPro" id="IPR027417">
    <property type="entry name" value="P-loop_NTPase"/>
</dbReference>
<dbReference type="AlphaFoldDB" id="A0A4P8EGA9"/>
<proteinExistence type="predicted"/>
<evidence type="ECO:0000313" key="3">
    <source>
        <dbReference type="Proteomes" id="UP000298631"/>
    </source>
</evidence>
<name>A0A4P8EGA9_9RHOB</name>
<dbReference type="InterPro" id="IPR014153">
    <property type="entry name" value="Ds_break_AddB"/>
</dbReference>
<dbReference type="InterPro" id="IPR038726">
    <property type="entry name" value="PDDEXK_AddAB-type"/>
</dbReference>
<organism evidence="2 3">
    <name type="scientific">Pseudorhodobacter turbinis</name>
    <dbReference type="NCBI Taxonomy" id="2500533"/>
    <lineage>
        <taxon>Bacteria</taxon>
        <taxon>Pseudomonadati</taxon>
        <taxon>Pseudomonadota</taxon>
        <taxon>Alphaproteobacteria</taxon>
        <taxon>Rhodobacterales</taxon>
        <taxon>Paracoccaceae</taxon>
        <taxon>Pseudorhodobacter</taxon>
    </lineage>
</organism>
<dbReference type="RefSeq" id="WP_137193628.1">
    <property type="nucleotide sequence ID" value="NZ_CP039964.1"/>
</dbReference>
<dbReference type="KEGG" id="pseb:EOK75_08990"/>
<evidence type="ECO:0000259" key="1">
    <source>
        <dbReference type="Pfam" id="PF12705"/>
    </source>
</evidence>
<feature type="domain" description="PD-(D/E)XK endonuclease-like" evidence="1">
    <location>
        <begin position="713"/>
        <end position="919"/>
    </location>
</feature>